<feature type="compositionally biased region" description="Basic and acidic residues" evidence="15">
    <location>
        <begin position="1718"/>
        <end position="1727"/>
    </location>
</feature>
<feature type="domain" description="C2" evidence="16">
    <location>
        <begin position="2146"/>
        <end position="2267"/>
    </location>
</feature>
<feature type="region of interest" description="Disordered" evidence="15">
    <location>
        <begin position="910"/>
        <end position="967"/>
    </location>
</feature>
<evidence type="ECO:0000256" key="2">
    <source>
        <dbReference type="ARBA" id="ARBA00004477"/>
    </source>
</evidence>
<dbReference type="PROSITE" id="PS51847">
    <property type="entry name" value="SMP"/>
    <property type="match status" value="1"/>
</dbReference>
<feature type="domain" description="C2" evidence="16">
    <location>
        <begin position="981"/>
        <end position="1102"/>
    </location>
</feature>
<feature type="region of interest" description="Disordered" evidence="15">
    <location>
        <begin position="1713"/>
        <end position="1786"/>
    </location>
</feature>
<evidence type="ECO:0000259" key="17">
    <source>
        <dbReference type="PROSITE" id="PS51847"/>
    </source>
</evidence>
<feature type="region of interest" description="Disordered" evidence="15">
    <location>
        <begin position="1328"/>
        <end position="1415"/>
    </location>
</feature>
<feature type="compositionally biased region" description="Low complexity" evidence="15">
    <location>
        <begin position="1729"/>
        <end position="1741"/>
    </location>
</feature>
<keyword evidence="8" id="KW-0677">Repeat</keyword>
<feature type="domain" description="C2" evidence="16">
    <location>
        <begin position="1991"/>
        <end position="2107"/>
    </location>
</feature>
<proteinExistence type="inferred from homology"/>
<dbReference type="RefSeq" id="XP_045548085.1">
    <property type="nucleotide sequence ID" value="XM_045692129.1"/>
</dbReference>
<evidence type="ECO:0000256" key="11">
    <source>
        <dbReference type="ARBA" id="ARBA00022989"/>
    </source>
</evidence>
<dbReference type="InterPro" id="IPR037749">
    <property type="entry name" value="Ext_Synaptotagmin_C2B"/>
</dbReference>
<evidence type="ECO:0000256" key="1">
    <source>
        <dbReference type="ARBA" id="ARBA00004202"/>
    </source>
</evidence>
<evidence type="ECO:0000256" key="14">
    <source>
        <dbReference type="ARBA" id="ARBA00023136"/>
    </source>
</evidence>
<feature type="domain" description="C2" evidence="16">
    <location>
        <begin position="1841"/>
        <end position="1963"/>
    </location>
</feature>
<evidence type="ECO:0000256" key="6">
    <source>
        <dbReference type="ARBA" id="ARBA00022692"/>
    </source>
</evidence>
<evidence type="ECO:0000256" key="3">
    <source>
        <dbReference type="ARBA" id="ARBA00005867"/>
    </source>
</evidence>
<evidence type="ECO:0000256" key="7">
    <source>
        <dbReference type="ARBA" id="ARBA00022723"/>
    </source>
</evidence>
<evidence type="ECO:0000256" key="8">
    <source>
        <dbReference type="ARBA" id="ARBA00022737"/>
    </source>
</evidence>
<dbReference type="InterPro" id="IPR037733">
    <property type="entry name" value="Ext_Synaptotagmin_C2A"/>
</dbReference>
<dbReference type="InterPro" id="IPR000008">
    <property type="entry name" value="C2_dom"/>
</dbReference>
<keyword evidence="5" id="KW-1003">Cell membrane</keyword>
<reference evidence="19" key="1">
    <citation type="submission" date="2025-08" db="UniProtKB">
        <authorList>
            <consortium name="RefSeq"/>
        </authorList>
    </citation>
    <scope>IDENTIFICATION</scope>
</reference>
<keyword evidence="14" id="KW-0472">Membrane</keyword>
<evidence type="ECO:0000256" key="12">
    <source>
        <dbReference type="ARBA" id="ARBA00023055"/>
    </source>
</evidence>
<feature type="region of interest" description="Disordered" evidence="15">
    <location>
        <begin position="1"/>
        <end position="32"/>
    </location>
</feature>
<evidence type="ECO:0000313" key="18">
    <source>
        <dbReference type="Proteomes" id="UP001652741"/>
    </source>
</evidence>
<keyword evidence="6" id="KW-0812">Transmembrane</keyword>
<feature type="compositionally biased region" description="Pro residues" evidence="15">
    <location>
        <begin position="1362"/>
        <end position="1371"/>
    </location>
</feature>
<keyword evidence="11" id="KW-1133">Transmembrane helix</keyword>
<dbReference type="InterPro" id="IPR035892">
    <property type="entry name" value="C2_domain_sf"/>
</dbReference>
<feature type="domain" description="SMP-LTD" evidence="17">
    <location>
        <begin position="125"/>
        <end position="303"/>
    </location>
</feature>
<keyword evidence="12" id="KW-0445">Lipid transport</keyword>
<dbReference type="PANTHER" id="PTHR45761:SF7">
    <property type="entry name" value="EXTENDED SYNAPTOTAGMIN-1 ISOFORM X1"/>
    <property type="match status" value="1"/>
</dbReference>
<keyword evidence="7" id="KW-0479">Metal-binding</keyword>
<dbReference type="Pfam" id="PF00168">
    <property type="entry name" value="C2"/>
    <property type="match status" value="11"/>
</dbReference>
<feature type="domain" description="C2" evidence="16">
    <location>
        <begin position="302"/>
        <end position="422"/>
    </location>
</feature>
<protein>
    <submittedName>
        <fullName evidence="19">Uncharacterized protein esyt1b</fullName>
    </submittedName>
</protein>
<dbReference type="InterPro" id="IPR031468">
    <property type="entry name" value="SMP_LBD"/>
</dbReference>
<evidence type="ECO:0000256" key="5">
    <source>
        <dbReference type="ARBA" id="ARBA00022475"/>
    </source>
</evidence>
<feature type="domain" description="C2" evidence="16">
    <location>
        <begin position="1401"/>
        <end position="1523"/>
    </location>
</feature>
<dbReference type="CDD" id="cd08391">
    <property type="entry name" value="C2A_C2C_Synaptotagmin_like"/>
    <property type="match status" value="5"/>
</dbReference>
<keyword evidence="10" id="KW-0106">Calcium</keyword>
<dbReference type="SMART" id="SM00239">
    <property type="entry name" value="C2"/>
    <property type="match status" value="11"/>
</dbReference>
<gene>
    <name evidence="19" type="primary">esyt1b</name>
</gene>
<evidence type="ECO:0000256" key="4">
    <source>
        <dbReference type="ARBA" id="ARBA00022448"/>
    </source>
</evidence>
<keyword evidence="9" id="KW-0256">Endoplasmic reticulum</keyword>
<feature type="domain" description="C2" evidence="16">
    <location>
        <begin position="454"/>
        <end position="569"/>
    </location>
</feature>
<feature type="compositionally biased region" description="Acidic residues" evidence="15">
    <location>
        <begin position="1772"/>
        <end position="1786"/>
    </location>
</feature>
<evidence type="ECO:0000256" key="9">
    <source>
        <dbReference type="ARBA" id="ARBA00022824"/>
    </source>
</evidence>
<feature type="domain" description="C2" evidence="16">
    <location>
        <begin position="1551"/>
        <end position="1667"/>
    </location>
</feature>
<comment type="subcellular location">
    <subcellularLocation>
        <location evidence="1">Cell membrane</location>
        <topology evidence="1">Peripheral membrane protein</topology>
    </subcellularLocation>
    <subcellularLocation>
        <location evidence="2">Endoplasmic reticulum membrane</location>
        <topology evidence="2">Multi-pass membrane protein</topology>
    </subcellularLocation>
</comment>
<dbReference type="SUPFAM" id="SSF49562">
    <property type="entry name" value="C2 domain (Calcium/lipid-binding domain, CaLB)"/>
    <property type="match status" value="11"/>
</dbReference>
<dbReference type="Gene3D" id="2.60.40.150">
    <property type="entry name" value="C2 domain"/>
    <property type="match status" value="11"/>
</dbReference>
<dbReference type="Pfam" id="PF17047">
    <property type="entry name" value="SMP_LBD"/>
    <property type="match status" value="1"/>
</dbReference>
<dbReference type="CDD" id="cd04030">
    <property type="entry name" value="C2C_KIAA1228"/>
    <property type="match status" value="1"/>
</dbReference>
<keyword evidence="18" id="KW-1185">Reference proteome</keyword>
<evidence type="ECO:0000313" key="19">
    <source>
        <dbReference type="RefSeq" id="XP_045548085.1"/>
    </source>
</evidence>
<keyword evidence="13" id="KW-0446">Lipid-binding</keyword>
<evidence type="ECO:0000256" key="10">
    <source>
        <dbReference type="ARBA" id="ARBA00022837"/>
    </source>
</evidence>
<feature type="compositionally biased region" description="Pro residues" evidence="15">
    <location>
        <begin position="944"/>
        <end position="953"/>
    </location>
</feature>
<evidence type="ECO:0000256" key="15">
    <source>
        <dbReference type="SAM" id="MobiDB-lite"/>
    </source>
</evidence>
<feature type="compositionally biased region" description="Polar residues" evidence="15">
    <location>
        <begin position="929"/>
        <end position="941"/>
    </location>
</feature>
<feature type="domain" description="C2" evidence="16">
    <location>
        <begin position="1130"/>
        <end position="1246"/>
    </location>
</feature>
<sequence>MQNPDSGQGESTKDASGSAHSEKNTPNSIEIETTKSQGVDAVSVLWTFGKCLGALLPVYLAGYYRVSTSLLVFGLMVYTGWKHSREAKEARLRSAIHHNDNEQQYTDMKLFKSKKDLPAWVNFPDVEKVEWLNKILQQVWPFVGQYLEKLLVETIAPSIRASSTHLQTLTFTKVDFGDKAMKVVGVKAHTENERGQVLLDVYISYVGNVEINVEVKRYFCKAGVKGIQLHGMMRVILEPLIGDVPIVGAVTMFFIRRPKLDINWTGLTNLLDIPGLNIMSDTMIMDAIASHLVLPNRLTVPLVADLHVAQLRSPLPRGVVRIHLLEADDLPAKDNYIKGVIAGLSDPYALCRVGPQTFTSHVVDNTVCPKWGEMYEVIVHEVPGQELEVEVYDKDPDQDDFLGRTKIDLGIVKKSTVVDEWFTLKETKSGRVHFRLEWLVLLPNTEQLEQVLQRNKSLTVSSKTSDPPSAAILAVYLDKAEALPMKKGNKEPSPMVQLSVQDITRESRTCWTTINPEWEDAFTFFIPDPRKQSIDIQVKDNDRIQTLGSLSIPLSRLLSSPNLSLDQWFQLDKSGPASRIYINTVLRVLWLDEKNIPTSSTEAASLAAGLSKIRPQQTSPDPSFATEGVLRIHLLEGQNLVPKDNMMGGMVKGKSDPYVKINIGGETFESRVINRNLNPTWNEMYEVVLTTLPGQELHVEIFDKDMDMKDDFMGRLKISLKDIITSQYTDQWYTLNDVKSGRVHLVLEWVPIVSEPGILDQVFQFQSRQSYHNKAVPSMALLFVFVERADGLPLKKSGKEPKVGAELVVGGTSHKTTVCDRTISPQWDEAFYFLVHDPREELLIVKLSHSWTLPIGSLVVPIRELLSEPDLVLDQWLSLDGASPDSQILLRAELKLLCPKKCEIDVERADQPRARAASTAEQRLERNTVQKSLLRSSSVDTPSAPVPSLPSIPAPESEKAKRVTATEMVPGKVPEELTEEPSPPETLPTHTTLIPALGVLRIHLLEAENLIAKDNLMGGLKKGKSDPYAKINIGGVKFKSHVIKENLNPTWNEMYETVMAPQAGQEVQVELYDKDMDKDDFLGRCNISMRDIIHSQYTDQWYTLNEVKSGRVHLVLEWVPTVSQPDRLDQVLQLQSLQSYQNKAVPSTALLFVYMDRAHSLPFKKSGKEPKAGAELVLGKTTYRTKVCDRTNSPLWDEAFYFLVRDPREEILIVKLSSAWDQAIGSLVVPIRELLSKPDLVLDQWLSLDGASPDSQILLRAELKLSHSWTLPIGSLVVPIRELLSEPDLVLDQWLSLDGASPDSQILLRAELKLLCPKKCEIDVERADQPRARAASTAEQRLERNTVQKSLLRSSSVDTPSAPVPSLPSIPAPESEKAKRVTATEMVPGKVPEELTEEPSPPETLPTHTNPDPSFGSEGVLRIHLLEAENLIAKDNLMGGLKKGKSDPYAKINIGGVKFKSHVIKENLNPTWNEMYETVMAPQAGQEVQVELYDKDMDKDDFLGRCNISMRDIIHSQYTDQWYTLNEVKSGRVHLVLEWVPTVSQPDRLDQVLQLQSLQSYQNKAVPSTALLFVYMDRAHSLPFKKSGKEPKAGAELVLGKTTYRTKVCDRTNSPLWDEAFYFLVRDPREEILIVKLSSAWDQAIGSLVVPIRELLSKPDLVLDQWLSLDGASPDSQILLRTELKILNSKMTEGVGLPQGPETITLGRYSEEQVTATNEEKQHREVPSEESVAVSSQPAVSEPEEEEVFEAAKEDPSPPETLPTHTSPDPSFDTEIEEPEDSDVEEPIIITQQSVTADTEELQPWQRPTAGSGIEDIARATVFSLPSVSVPEKAEAMPDVVLETLPPHTTPNPSFGTEGVMRIHLLEAKDLVAMDKLMGGLKKGKSDPYVKINIGGVKFKSHVIKENLNPTWNEMYETVLTPQAREEIQVELYDKDMDSDDFLGRFMIRLSDVIRSQYTDQWYTLNEVKSGRVHLVLEWVPTVSQPDRLDQVLQLQSLQSYQNKAVPSTALLFVYMDRAHSLPLKKSGKEPKAGAELVLGKTTYRTKVCDRTHSPQWDEAFYFLVRDPKEEMLIVKLSSAWDQAMGSLVVPIRELLSEPDLVLDQWLHLDGASPDSQILLRAELKILDSKMVELIGQGTLPCAAGSCGQVKLSLSYASKEKKLTIAVHACRDLESSSKDGLDTYISLMLLPDKTKATKRKTSIKKRDLNPEYNERFEFDLSVEEARRRRLSVSVKNSSASFRSSDIIGQVHIELAQIDLASGVTEWFDLKEEAE</sequence>
<evidence type="ECO:0000256" key="13">
    <source>
        <dbReference type="ARBA" id="ARBA00023121"/>
    </source>
</evidence>
<dbReference type="Proteomes" id="UP001652741">
    <property type="component" value="Chromosome ssa12"/>
</dbReference>
<dbReference type="GeneID" id="106565469"/>
<dbReference type="InterPro" id="IPR039010">
    <property type="entry name" value="Synaptotagmin_SMP"/>
</dbReference>
<dbReference type="CDD" id="cd04050">
    <property type="entry name" value="C2B_Synaptotagmin-like"/>
    <property type="match status" value="5"/>
</dbReference>
<accession>A0ABM3CNG2</accession>
<feature type="domain" description="C2" evidence="16">
    <location>
        <begin position="609"/>
        <end position="733"/>
    </location>
</feature>
<comment type="similarity">
    <text evidence="3">Belongs to the extended synaptotagmin family.</text>
</comment>
<dbReference type="InterPro" id="IPR051634">
    <property type="entry name" value="Extended_Synaptotagmin"/>
</dbReference>
<organism evidence="18 19">
    <name type="scientific">Salmo salar</name>
    <name type="common">Atlantic salmon</name>
    <dbReference type="NCBI Taxonomy" id="8030"/>
    <lineage>
        <taxon>Eukaryota</taxon>
        <taxon>Metazoa</taxon>
        <taxon>Chordata</taxon>
        <taxon>Craniata</taxon>
        <taxon>Vertebrata</taxon>
        <taxon>Euteleostomi</taxon>
        <taxon>Actinopterygii</taxon>
        <taxon>Neopterygii</taxon>
        <taxon>Teleostei</taxon>
        <taxon>Protacanthopterygii</taxon>
        <taxon>Salmoniformes</taxon>
        <taxon>Salmonidae</taxon>
        <taxon>Salmoninae</taxon>
        <taxon>Salmo</taxon>
    </lineage>
</organism>
<name>A0ABM3CNG2_SALSA</name>
<dbReference type="PANTHER" id="PTHR45761">
    <property type="entry name" value="EXTENDED SYNAPTOTAGMIN-LIKE PROTEIN 2, ISOFORM C"/>
    <property type="match status" value="1"/>
</dbReference>
<dbReference type="InterPro" id="IPR037752">
    <property type="entry name" value="C2C_KIAA1228"/>
</dbReference>
<feature type="domain" description="C2" evidence="16">
    <location>
        <begin position="763"/>
        <end position="877"/>
    </location>
</feature>
<dbReference type="PROSITE" id="PS50004">
    <property type="entry name" value="C2"/>
    <property type="match status" value="11"/>
</dbReference>
<keyword evidence="4" id="KW-0813">Transport</keyword>
<feature type="compositionally biased region" description="Polar residues" evidence="15">
    <location>
        <begin position="1347"/>
        <end position="1359"/>
    </location>
</feature>
<evidence type="ECO:0000259" key="16">
    <source>
        <dbReference type="PROSITE" id="PS50004"/>
    </source>
</evidence>